<dbReference type="AlphaFoldDB" id="A0A0G4FN72"/>
<keyword evidence="4" id="KW-1185">Reference proteome</keyword>
<accession>A0A0G4FN72</accession>
<dbReference type="Proteomes" id="UP000041254">
    <property type="component" value="Unassembled WGS sequence"/>
</dbReference>
<feature type="signal peptide" evidence="1">
    <location>
        <begin position="1"/>
        <end position="18"/>
    </location>
</feature>
<dbReference type="Pfam" id="PF02140">
    <property type="entry name" value="SUEL_Lectin"/>
    <property type="match status" value="1"/>
</dbReference>
<dbReference type="GO" id="GO:0030246">
    <property type="term" value="F:carbohydrate binding"/>
    <property type="evidence" value="ECO:0007669"/>
    <property type="project" value="InterPro"/>
</dbReference>
<dbReference type="InParanoid" id="A0A0G4FN72"/>
<feature type="domain" description="SUEL-type lectin" evidence="2">
    <location>
        <begin position="87"/>
        <end position="164"/>
    </location>
</feature>
<dbReference type="EMBL" id="CDMY01000468">
    <property type="protein sequence ID" value="CEM15694.1"/>
    <property type="molecule type" value="Genomic_DNA"/>
</dbReference>
<keyword evidence="1" id="KW-0732">Signal</keyword>
<dbReference type="PhylomeDB" id="A0A0G4FN72"/>
<protein>
    <recommendedName>
        <fullName evidence="2">SUEL-type lectin domain-containing protein</fullName>
    </recommendedName>
</protein>
<dbReference type="Gene3D" id="2.60.120.740">
    <property type="match status" value="1"/>
</dbReference>
<dbReference type="OrthoDB" id="1100386at2759"/>
<dbReference type="InterPro" id="IPR000922">
    <property type="entry name" value="Lectin_gal-bd_dom"/>
</dbReference>
<evidence type="ECO:0000313" key="3">
    <source>
        <dbReference type="EMBL" id="CEM15694.1"/>
    </source>
</evidence>
<evidence type="ECO:0000313" key="4">
    <source>
        <dbReference type="Proteomes" id="UP000041254"/>
    </source>
</evidence>
<dbReference type="InterPro" id="IPR043159">
    <property type="entry name" value="Lectin_gal-bd_sf"/>
</dbReference>
<evidence type="ECO:0000256" key="1">
    <source>
        <dbReference type="SAM" id="SignalP"/>
    </source>
</evidence>
<organism evidence="3 4">
    <name type="scientific">Vitrella brassicaformis (strain CCMP3155)</name>
    <dbReference type="NCBI Taxonomy" id="1169540"/>
    <lineage>
        <taxon>Eukaryota</taxon>
        <taxon>Sar</taxon>
        <taxon>Alveolata</taxon>
        <taxon>Colpodellida</taxon>
        <taxon>Vitrellaceae</taxon>
        <taxon>Vitrella</taxon>
    </lineage>
</organism>
<evidence type="ECO:0000259" key="2">
    <source>
        <dbReference type="PROSITE" id="PS50228"/>
    </source>
</evidence>
<feature type="chain" id="PRO_5005188832" description="SUEL-type lectin domain-containing protein" evidence="1">
    <location>
        <begin position="19"/>
        <end position="358"/>
    </location>
</feature>
<dbReference type="PROSITE" id="PS50228">
    <property type="entry name" value="SUEL_LECTIN"/>
    <property type="match status" value="1"/>
</dbReference>
<gene>
    <name evidence="3" type="ORF">Vbra_21507</name>
</gene>
<sequence length="358" mass="38519">MFGLFCILTALLPLSGSAKPSHRHALRPPQGPHDDALILAGIAPFTAQLPYNTFALLTSADLRPEEASSQSGTEMARPSLVSRSMAACSPTRPCIWLSRASYGNAKVDSSPYFATGSCHFPASLTRLRDLCDGKTSCDIDVATTFKEDPCPWAAKTLAVAYGCQWGVKGETSLAADHEGRHVQYDRAAERLPENDGEPPFMVLSSRSADCAPEDVLPPANNVRTVDQAAEHCRMTPTCEFFLHEGEAFQYCAGEAWTKARPATSAEVHVKPQAVSPAGYQTYINKKGRCPPTDVLDQTSVGSVAEAAVRCVHDKECIAFTLDYTVAKNGGFEYVACRSRPRLAGQSGALTAFPKIETA</sequence>
<proteinExistence type="predicted"/>
<reference evidence="3 4" key="1">
    <citation type="submission" date="2014-11" db="EMBL/GenBank/DDBJ databases">
        <authorList>
            <person name="Zhu J."/>
            <person name="Qi W."/>
            <person name="Song R."/>
        </authorList>
    </citation>
    <scope>NUCLEOTIDE SEQUENCE [LARGE SCALE GENOMIC DNA]</scope>
</reference>
<name>A0A0G4FN72_VITBC</name>
<dbReference type="VEuPathDB" id="CryptoDB:Vbra_21507"/>